<dbReference type="AlphaFoldDB" id="A0A5C4T8M9"/>
<protein>
    <submittedName>
        <fullName evidence="2">Phytanoyl-CoA dioxygenase family protein</fullName>
    </submittedName>
</protein>
<evidence type="ECO:0000313" key="3">
    <source>
        <dbReference type="Proteomes" id="UP000307943"/>
    </source>
</evidence>
<proteinExistence type="predicted"/>
<accession>A0A5C4T8M9</accession>
<keyword evidence="2" id="KW-0223">Dioxygenase</keyword>
<dbReference type="GO" id="GO:0016706">
    <property type="term" value="F:2-oxoglutarate-dependent dioxygenase activity"/>
    <property type="evidence" value="ECO:0007669"/>
    <property type="project" value="UniProtKB-ARBA"/>
</dbReference>
<dbReference type="OrthoDB" id="183023at2"/>
<comment type="caution">
    <text evidence="2">The sequence shown here is derived from an EMBL/GenBank/DDBJ whole genome shotgun (WGS) entry which is preliminary data.</text>
</comment>
<feature type="compositionally biased region" description="Basic and acidic residues" evidence="1">
    <location>
        <begin position="84"/>
        <end position="102"/>
    </location>
</feature>
<dbReference type="InterPro" id="IPR008775">
    <property type="entry name" value="Phytyl_CoA_dOase-like"/>
</dbReference>
<gene>
    <name evidence="2" type="ORF">FE784_15530</name>
</gene>
<reference evidence="2 3" key="1">
    <citation type="submission" date="2019-05" db="EMBL/GenBank/DDBJ databases">
        <title>We sequenced the genome of Paenibacillus hemerocallicola KCTC 33185 for further insight into its adaptation and study the phylogeny of Paenibacillus.</title>
        <authorList>
            <person name="Narsing Rao M.P."/>
        </authorList>
    </citation>
    <scope>NUCLEOTIDE SEQUENCE [LARGE SCALE GENOMIC DNA]</scope>
    <source>
        <strain evidence="2 3">KCTC 33185</strain>
    </source>
</reference>
<evidence type="ECO:0000313" key="2">
    <source>
        <dbReference type="EMBL" id="TNJ65428.1"/>
    </source>
</evidence>
<dbReference type="Gene3D" id="2.60.120.620">
    <property type="entry name" value="q2cbj1_9rhob like domain"/>
    <property type="match status" value="1"/>
</dbReference>
<keyword evidence="2" id="KW-0560">Oxidoreductase</keyword>
<dbReference type="SUPFAM" id="SSF51197">
    <property type="entry name" value="Clavaminate synthase-like"/>
    <property type="match status" value="1"/>
</dbReference>
<sequence>MAARARVLCGDAAADRGRGHRAVAASRSQWRFRAGDAIFFGMYLLHSSTENTTNRFRIGCDTRCRLASEPVDDRWIGQAPKGHTPKDPAERVSIEEVRKAGD</sequence>
<dbReference type="EMBL" id="VDCQ01000019">
    <property type="protein sequence ID" value="TNJ65428.1"/>
    <property type="molecule type" value="Genomic_DNA"/>
</dbReference>
<evidence type="ECO:0000256" key="1">
    <source>
        <dbReference type="SAM" id="MobiDB-lite"/>
    </source>
</evidence>
<keyword evidence="3" id="KW-1185">Reference proteome</keyword>
<feature type="region of interest" description="Disordered" evidence="1">
    <location>
        <begin position="75"/>
        <end position="102"/>
    </location>
</feature>
<dbReference type="Pfam" id="PF05721">
    <property type="entry name" value="PhyH"/>
    <property type="match status" value="1"/>
</dbReference>
<organism evidence="2 3">
    <name type="scientific">Paenibacillus hemerocallicola</name>
    <dbReference type="NCBI Taxonomy" id="1172614"/>
    <lineage>
        <taxon>Bacteria</taxon>
        <taxon>Bacillati</taxon>
        <taxon>Bacillota</taxon>
        <taxon>Bacilli</taxon>
        <taxon>Bacillales</taxon>
        <taxon>Paenibacillaceae</taxon>
        <taxon>Paenibacillus</taxon>
    </lineage>
</organism>
<name>A0A5C4T8M9_9BACL</name>
<dbReference type="RefSeq" id="WP_139603121.1">
    <property type="nucleotide sequence ID" value="NZ_VDCQ01000019.1"/>
</dbReference>
<dbReference type="Proteomes" id="UP000307943">
    <property type="component" value="Unassembled WGS sequence"/>
</dbReference>